<keyword evidence="3" id="KW-0804">Transcription</keyword>
<protein>
    <submittedName>
        <fullName evidence="6">TetR family transcriptional regulator</fullName>
    </submittedName>
</protein>
<evidence type="ECO:0000256" key="1">
    <source>
        <dbReference type="ARBA" id="ARBA00023015"/>
    </source>
</evidence>
<reference evidence="6 7" key="1">
    <citation type="submission" date="2019-03" db="EMBL/GenBank/DDBJ databases">
        <title>Genomic Encyclopedia of Type Strains, Phase IV (KMG-IV): sequencing the most valuable type-strain genomes for metagenomic binning, comparative biology and taxonomic classification.</title>
        <authorList>
            <person name="Goeker M."/>
        </authorList>
    </citation>
    <scope>NUCLEOTIDE SEQUENCE [LARGE SCALE GENOMIC DNA]</scope>
    <source>
        <strain evidence="6 7">DSM 45934</strain>
    </source>
</reference>
<dbReference type="Gene3D" id="1.10.357.10">
    <property type="entry name" value="Tetracycline Repressor, domain 2"/>
    <property type="match status" value="1"/>
</dbReference>
<keyword evidence="7" id="KW-1185">Reference proteome</keyword>
<dbReference type="InterPro" id="IPR001647">
    <property type="entry name" value="HTH_TetR"/>
</dbReference>
<dbReference type="PROSITE" id="PS50977">
    <property type="entry name" value="HTH_TETR_2"/>
    <property type="match status" value="1"/>
</dbReference>
<evidence type="ECO:0000256" key="2">
    <source>
        <dbReference type="ARBA" id="ARBA00023125"/>
    </source>
</evidence>
<dbReference type="RefSeq" id="WP_132110691.1">
    <property type="nucleotide sequence ID" value="NZ_SLWS01000001.1"/>
</dbReference>
<evidence type="ECO:0000256" key="3">
    <source>
        <dbReference type="ARBA" id="ARBA00023163"/>
    </source>
</evidence>
<dbReference type="SUPFAM" id="SSF48498">
    <property type="entry name" value="Tetracyclin repressor-like, C-terminal domain"/>
    <property type="match status" value="1"/>
</dbReference>
<evidence type="ECO:0000259" key="5">
    <source>
        <dbReference type="PROSITE" id="PS50977"/>
    </source>
</evidence>
<dbReference type="Proteomes" id="UP000295680">
    <property type="component" value="Unassembled WGS sequence"/>
</dbReference>
<name>A0A4R2JW84_9PSEU</name>
<dbReference type="PANTHER" id="PTHR30055">
    <property type="entry name" value="HTH-TYPE TRANSCRIPTIONAL REGULATOR RUTR"/>
    <property type="match status" value="1"/>
</dbReference>
<dbReference type="PANTHER" id="PTHR30055:SF234">
    <property type="entry name" value="HTH-TYPE TRANSCRIPTIONAL REGULATOR BETI"/>
    <property type="match status" value="1"/>
</dbReference>
<keyword evidence="2 4" id="KW-0238">DNA-binding</keyword>
<proteinExistence type="predicted"/>
<sequence length="181" mass="18901">MARPRTITDDRLLAALAQVINDKGPGFTIADVAARAGVSVGTVAQRFGSKHGLLKALSQAAITRAVDVVRAAAPGGPRAALVAFFGDLDDPAAASRNIGQFAVDLADPELRTLLAELFATLVAELTPLLHDLPGAPPHAARLLVSLANGTAVDWSIRPRGSLVDRLTTDIDTVLDGWRKDA</sequence>
<dbReference type="AlphaFoldDB" id="A0A4R2JW84"/>
<dbReference type="Pfam" id="PF00440">
    <property type="entry name" value="TetR_N"/>
    <property type="match status" value="1"/>
</dbReference>
<dbReference type="InterPro" id="IPR009057">
    <property type="entry name" value="Homeodomain-like_sf"/>
</dbReference>
<dbReference type="GO" id="GO:0003700">
    <property type="term" value="F:DNA-binding transcription factor activity"/>
    <property type="evidence" value="ECO:0007669"/>
    <property type="project" value="TreeGrafter"/>
</dbReference>
<feature type="domain" description="HTH tetR-type" evidence="5">
    <location>
        <begin position="6"/>
        <end position="65"/>
    </location>
</feature>
<keyword evidence="1" id="KW-0805">Transcription regulation</keyword>
<comment type="caution">
    <text evidence="6">The sequence shown here is derived from an EMBL/GenBank/DDBJ whole genome shotgun (WGS) entry which is preliminary data.</text>
</comment>
<feature type="DNA-binding region" description="H-T-H motif" evidence="4">
    <location>
        <begin position="28"/>
        <end position="47"/>
    </location>
</feature>
<evidence type="ECO:0000256" key="4">
    <source>
        <dbReference type="PROSITE-ProRule" id="PRU00335"/>
    </source>
</evidence>
<evidence type="ECO:0000313" key="6">
    <source>
        <dbReference type="EMBL" id="TCO64751.1"/>
    </source>
</evidence>
<dbReference type="InterPro" id="IPR036271">
    <property type="entry name" value="Tet_transcr_reg_TetR-rel_C_sf"/>
</dbReference>
<dbReference type="EMBL" id="SLWS01000001">
    <property type="protein sequence ID" value="TCO64751.1"/>
    <property type="molecule type" value="Genomic_DNA"/>
</dbReference>
<dbReference type="SUPFAM" id="SSF46689">
    <property type="entry name" value="Homeodomain-like"/>
    <property type="match status" value="1"/>
</dbReference>
<accession>A0A4R2JW84</accession>
<gene>
    <name evidence="6" type="ORF">EV192_101533</name>
</gene>
<evidence type="ECO:0000313" key="7">
    <source>
        <dbReference type="Proteomes" id="UP000295680"/>
    </source>
</evidence>
<organism evidence="6 7">
    <name type="scientific">Actinocrispum wychmicini</name>
    <dbReference type="NCBI Taxonomy" id="1213861"/>
    <lineage>
        <taxon>Bacteria</taxon>
        <taxon>Bacillati</taxon>
        <taxon>Actinomycetota</taxon>
        <taxon>Actinomycetes</taxon>
        <taxon>Pseudonocardiales</taxon>
        <taxon>Pseudonocardiaceae</taxon>
        <taxon>Actinocrispum</taxon>
    </lineage>
</organism>
<dbReference type="InterPro" id="IPR050109">
    <property type="entry name" value="HTH-type_TetR-like_transc_reg"/>
</dbReference>
<dbReference type="OrthoDB" id="3572434at2"/>
<dbReference type="GO" id="GO:0000976">
    <property type="term" value="F:transcription cis-regulatory region binding"/>
    <property type="evidence" value="ECO:0007669"/>
    <property type="project" value="TreeGrafter"/>
</dbReference>